<keyword evidence="3" id="KW-1185">Reference proteome</keyword>
<dbReference type="EMBL" id="SRLO01002209">
    <property type="protein sequence ID" value="TNN33540.1"/>
    <property type="molecule type" value="Genomic_DNA"/>
</dbReference>
<protein>
    <submittedName>
        <fullName evidence="2">Uncharacterized protein</fullName>
    </submittedName>
</protein>
<evidence type="ECO:0000256" key="1">
    <source>
        <dbReference type="SAM" id="MobiDB-lite"/>
    </source>
</evidence>
<feature type="region of interest" description="Disordered" evidence="1">
    <location>
        <begin position="192"/>
        <end position="217"/>
    </location>
</feature>
<gene>
    <name evidence="2" type="ORF">EYF80_056297</name>
</gene>
<evidence type="ECO:0000313" key="2">
    <source>
        <dbReference type="EMBL" id="TNN33540.1"/>
    </source>
</evidence>
<comment type="caution">
    <text evidence="2">The sequence shown here is derived from an EMBL/GenBank/DDBJ whole genome shotgun (WGS) entry which is preliminary data.</text>
</comment>
<dbReference type="Proteomes" id="UP000314294">
    <property type="component" value="Unassembled WGS sequence"/>
</dbReference>
<sequence length="217" mass="24232">MIVTTDFTATLKHPAANQPARPKQLQRSFKTTEEEEVQLNSLQAIYPQRNGSAPTQMAMLSPDWLRAVELQDPLSSGQAGNLVVTGAALRSSRLLRRSFFLAARCPLSLQKSPLSVPDATRAAFCTLDICSALRDESFEFLKHGGHLYKHRGSACRDLMMRMLVSVTLKMSPLEKARLSGASFSYSKWVRMKKESPRPDSRMSSYTEAEHRSILGQD</sequence>
<organism evidence="2 3">
    <name type="scientific">Liparis tanakae</name>
    <name type="common">Tanaka's snailfish</name>
    <dbReference type="NCBI Taxonomy" id="230148"/>
    <lineage>
        <taxon>Eukaryota</taxon>
        <taxon>Metazoa</taxon>
        <taxon>Chordata</taxon>
        <taxon>Craniata</taxon>
        <taxon>Vertebrata</taxon>
        <taxon>Euteleostomi</taxon>
        <taxon>Actinopterygii</taxon>
        <taxon>Neopterygii</taxon>
        <taxon>Teleostei</taxon>
        <taxon>Neoteleostei</taxon>
        <taxon>Acanthomorphata</taxon>
        <taxon>Eupercaria</taxon>
        <taxon>Perciformes</taxon>
        <taxon>Cottioidei</taxon>
        <taxon>Cottales</taxon>
        <taxon>Liparidae</taxon>
        <taxon>Liparis</taxon>
    </lineage>
</organism>
<name>A0A4Z2EY42_9TELE</name>
<proteinExistence type="predicted"/>
<accession>A0A4Z2EY42</accession>
<feature type="compositionally biased region" description="Basic and acidic residues" evidence="1">
    <location>
        <begin position="207"/>
        <end position="217"/>
    </location>
</feature>
<reference evidence="2 3" key="1">
    <citation type="submission" date="2019-03" db="EMBL/GenBank/DDBJ databases">
        <title>First draft genome of Liparis tanakae, snailfish: a comprehensive survey of snailfish specific genes.</title>
        <authorList>
            <person name="Kim W."/>
            <person name="Song I."/>
            <person name="Jeong J.-H."/>
            <person name="Kim D."/>
            <person name="Kim S."/>
            <person name="Ryu S."/>
            <person name="Song J.Y."/>
            <person name="Lee S.K."/>
        </authorList>
    </citation>
    <scope>NUCLEOTIDE SEQUENCE [LARGE SCALE GENOMIC DNA]</scope>
    <source>
        <tissue evidence="2">Muscle</tissue>
    </source>
</reference>
<dbReference type="AlphaFoldDB" id="A0A4Z2EY42"/>
<evidence type="ECO:0000313" key="3">
    <source>
        <dbReference type="Proteomes" id="UP000314294"/>
    </source>
</evidence>